<gene>
    <name evidence="1" type="ORF">CEXT_708961</name>
</gene>
<organism evidence="1 2">
    <name type="scientific">Caerostris extrusa</name>
    <name type="common">Bark spider</name>
    <name type="synonym">Caerostris bankana</name>
    <dbReference type="NCBI Taxonomy" id="172846"/>
    <lineage>
        <taxon>Eukaryota</taxon>
        <taxon>Metazoa</taxon>
        <taxon>Ecdysozoa</taxon>
        <taxon>Arthropoda</taxon>
        <taxon>Chelicerata</taxon>
        <taxon>Arachnida</taxon>
        <taxon>Araneae</taxon>
        <taxon>Araneomorphae</taxon>
        <taxon>Entelegynae</taxon>
        <taxon>Araneoidea</taxon>
        <taxon>Araneidae</taxon>
        <taxon>Caerostris</taxon>
    </lineage>
</organism>
<dbReference type="AlphaFoldDB" id="A0AAV4W2J5"/>
<proteinExistence type="predicted"/>
<comment type="caution">
    <text evidence="1">The sequence shown here is derived from an EMBL/GenBank/DDBJ whole genome shotgun (WGS) entry which is preliminary data.</text>
</comment>
<name>A0AAV4W2J5_CAEEX</name>
<protein>
    <submittedName>
        <fullName evidence="1">Uncharacterized protein</fullName>
    </submittedName>
</protein>
<evidence type="ECO:0000313" key="1">
    <source>
        <dbReference type="EMBL" id="GIY76114.1"/>
    </source>
</evidence>
<keyword evidence="2" id="KW-1185">Reference proteome</keyword>
<reference evidence="1 2" key="1">
    <citation type="submission" date="2021-06" db="EMBL/GenBank/DDBJ databases">
        <title>Caerostris extrusa draft genome.</title>
        <authorList>
            <person name="Kono N."/>
            <person name="Arakawa K."/>
        </authorList>
    </citation>
    <scope>NUCLEOTIDE SEQUENCE [LARGE SCALE GENOMIC DNA]</scope>
</reference>
<sequence>MLTQVYDEDNMSNMRVFEWRKKFLKAVKKCKNDESWEDSNFENRRKQKTKIYSRIAPRVLLLEKWLLSDTAIAV</sequence>
<dbReference type="Proteomes" id="UP001054945">
    <property type="component" value="Unassembled WGS sequence"/>
</dbReference>
<dbReference type="EMBL" id="BPLR01015437">
    <property type="protein sequence ID" value="GIY76114.1"/>
    <property type="molecule type" value="Genomic_DNA"/>
</dbReference>
<accession>A0AAV4W2J5</accession>
<evidence type="ECO:0000313" key="2">
    <source>
        <dbReference type="Proteomes" id="UP001054945"/>
    </source>
</evidence>